<evidence type="ECO:0000256" key="11">
    <source>
        <dbReference type="SAM" id="MobiDB-lite"/>
    </source>
</evidence>
<keyword evidence="6 10" id="KW-0812">Transmembrane</keyword>
<keyword evidence="5" id="KW-1003">Cell membrane</keyword>
<dbReference type="PANTHER" id="PTHR43298">
    <property type="entry name" value="MULTIDRUG RESISTANCE PROTEIN NORM-RELATED"/>
    <property type="match status" value="1"/>
</dbReference>
<keyword evidence="13" id="KW-1185">Reference proteome</keyword>
<dbReference type="STRING" id="564608.C1N9C8"/>
<feature type="transmembrane region" description="Helical" evidence="10">
    <location>
        <begin position="141"/>
        <end position="168"/>
    </location>
</feature>
<dbReference type="PANTHER" id="PTHR43298:SF2">
    <property type="entry name" value="FMN_FAD EXPORTER YEEO-RELATED"/>
    <property type="match status" value="1"/>
</dbReference>
<feature type="transmembrane region" description="Helical" evidence="10">
    <location>
        <begin position="245"/>
        <end position="269"/>
    </location>
</feature>
<dbReference type="RefSeq" id="XP_003064595.1">
    <property type="nucleotide sequence ID" value="XM_003064549.1"/>
</dbReference>
<sequence>MAPTVRAPGVVVGRRARQGGVRRVGRGESRGVASRGGGEEARDRARESERGGGEPGSFLGVSKDRVETVMTQALPVMGGMASQNVLNLADSVMVGRLGTEAVAGVGLASSVNFQCQAALQGISSGVQAMSARRIGENRPEVAAVPLNAALVIIVLLGVPMAIAAFVSAPSVVPTLTADPAVVAAAVPYLRARVCAVPAVGINFAFRGFWNAVQQPQIYMNTLLAMHTVNVSVSLALIFGVPALKIPALGVLGAGVGTATSVWLGSLLYIRMGFIRAKEMGFGVKLPSADDFKTLIAQAAPTSITNLLFATGMTTLYWIVGKLGTSETAAVNVLINLMLTLVLPCMGMGLAAGALSGRALGRGDVEDATQWPWDVSKLTAAMMVGVGAAAAFFPETLLRCFLTDPAAVAKATLPLRFTGATVAFDAVSLTMQNALLGVGDAPRVAFISIATQWLLFLPAAFLGVTRCQPWFNMNWLWGLYVAQRVLQSILYTRLWHAGKWKSIKLA</sequence>
<comment type="subcellular location">
    <subcellularLocation>
        <location evidence="1">Cell membrane</location>
        <topology evidence="1">Multi-pass membrane protein</topology>
    </subcellularLocation>
</comment>
<dbReference type="InterPro" id="IPR048279">
    <property type="entry name" value="MdtK-like"/>
</dbReference>
<evidence type="ECO:0000256" key="8">
    <source>
        <dbReference type="ARBA" id="ARBA00023065"/>
    </source>
</evidence>
<dbReference type="OrthoDB" id="496128at2759"/>
<feature type="transmembrane region" description="Helical" evidence="10">
    <location>
        <begin position="332"/>
        <end position="354"/>
    </location>
</feature>
<feature type="region of interest" description="Disordered" evidence="11">
    <location>
        <begin position="1"/>
        <end position="60"/>
    </location>
</feature>
<gene>
    <name evidence="12" type="ORF">MICPUCDRAFT_49251</name>
</gene>
<dbReference type="InterPro" id="IPR050222">
    <property type="entry name" value="MATE_MdtK"/>
</dbReference>
<keyword evidence="7 10" id="KW-1133">Transmembrane helix</keyword>
<name>C1N9C8_MICPC</name>
<proteinExistence type="inferred from homology"/>
<reference evidence="12 13" key="1">
    <citation type="journal article" date="2009" name="Science">
        <title>Green evolution and dynamic adaptations revealed by genomes of the marine picoeukaryotes Micromonas.</title>
        <authorList>
            <person name="Worden A.Z."/>
            <person name="Lee J.H."/>
            <person name="Mock T."/>
            <person name="Rouze P."/>
            <person name="Simmons M.P."/>
            <person name="Aerts A.L."/>
            <person name="Allen A.E."/>
            <person name="Cuvelier M.L."/>
            <person name="Derelle E."/>
            <person name="Everett M.V."/>
            <person name="Foulon E."/>
            <person name="Grimwood J."/>
            <person name="Gundlach H."/>
            <person name="Henrissat B."/>
            <person name="Napoli C."/>
            <person name="McDonald S.M."/>
            <person name="Parker M.S."/>
            <person name="Rombauts S."/>
            <person name="Salamov A."/>
            <person name="Von Dassow P."/>
            <person name="Badger J.H."/>
            <person name="Coutinho P.M."/>
            <person name="Demir E."/>
            <person name="Dubchak I."/>
            <person name="Gentemann C."/>
            <person name="Eikrem W."/>
            <person name="Gready J.E."/>
            <person name="John U."/>
            <person name="Lanier W."/>
            <person name="Lindquist E.A."/>
            <person name="Lucas S."/>
            <person name="Mayer K.F."/>
            <person name="Moreau H."/>
            <person name="Not F."/>
            <person name="Otillar R."/>
            <person name="Panaud O."/>
            <person name="Pangilinan J."/>
            <person name="Paulsen I."/>
            <person name="Piegu B."/>
            <person name="Poliakov A."/>
            <person name="Robbens S."/>
            <person name="Schmutz J."/>
            <person name="Toulza E."/>
            <person name="Wyss T."/>
            <person name="Zelensky A."/>
            <person name="Zhou K."/>
            <person name="Armbrust E.V."/>
            <person name="Bhattacharya D."/>
            <person name="Goodenough U.W."/>
            <person name="Van de Peer Y."/>
            <person name="Grigoriev I.V."/>
        </authorList>
    </citation>
    <scope>NUCLEOTIDE SEQUENCE [LARGE SCALE GENOMIC DNA]</scope>
    <source>
        <strain evidence="12 13">CCMP1545</strain>
    </source>
</reference>
<evidence type="ECO:0000256" key="3">
    <source>
        <dbReference type="ARBA" id="ARBA00022448"/>
    </source>
</evidence>
<evidence type="ECO:0000256" key="2">
    <source>
        <dbReference type="ARBA" id="ARBA00010199"/>
    </source>
</evidence>
<keyword evidence="4" id="KW-0050">Antiport</keyword>
<keyword evidence="3" id="KW-0813">Transport</keyword>
<keyword evidence="9 10" id="KW-0472">Membrane</keyword>
<feature type="transmembrane region" description="Helical" evidence="10">
    <location>
        <begin position="412"/>
        <end position="431"/>
    </location>
</feature>
<protein>
    <recommendedName>
        <fullName evidence="10">Protein DETOXIFICATION</fullName>
    </recommendedName>
    <alternativeName>
        <fullName evidence="10">Multidrug and toxic compound extrusion protein</fullName>
    </alternativeName>
</protein>
<dbReference type="KEGG" id="mpp:MICPUCDRAFT_49251"/>
<evidence type="ECO:0000256" key="9">
    <source>
        <dbReference type="ARBA" id="ARBA00023136"/>
    </source>
</evidence>
<evidence type="ECO:0000256" key="7">
    <source>
        <dbReference type="ARBA" id="ARBA00022989"/>
    </source>
</evidence>
<dbReference type="EMBL" id="GG663751">
    <property type="protein sequence ID" value="EEH51500.1"/>
    <property type="molecule type" value="Genomic_DNA"/>
</dbReference>
<dbReference type="GeneID" id="9689873"/>
<evidence type="ECO:0000256" key="5">
    <source>
        <dbReference type="ARBA" id="ARBA00022475"/>
    </source>
</evidence>
<dbReference type="CDD" id="cd13133">
    <property type="entry name" value="MATE_like_7"/>
    <property type="match status" value="1"/>
</dbReference>
<comment type="similarity">
    <text evidence="2 10">Belongs to the multi antimicrobial extrusion (MATE) (TC 2.A.66.1) family.</text>
</comment>
<evidence type="ECO:0000313" key="13">
    <source>
        <dbReference type="Proteomes" id="UP000001876"/>
    </source>
</evidence>
<evidence type="ECO:0000256" key="4">
    <source>
        <dbReference type="ARBA" id="ARBA00022449"/>
    </source>
</evidence>
<dbReference type="AlphaFoldDB" id="C1N9C8"/>
<evidence type="ECO:0000256" key="10">
    <source>
        <dbReference type="RuleBase" id="RU004914"/>
    </source>
</evidence>
<feature type="compositionally biased region" description="Low complexity" evidence="11">
    <location>
        <begin position="1"/>
        <end position="21"/>
    </location>
</feature>
<comment type="caution">
    <text evidence="10">Lacks conserved residue(s) required for the propagation of feature annotation.</text>
</comment>
<feature type="transmembrane region" description="Helical" evidence="10">
    <location>
        <begin position="374"/>
        <end position="392"/>
    </location>
</feature>
<feature type="transmembrane region" description="Helical" evidence="10">
    <location>
        <begin position="443"/>
        <end position="462"/>
    </location>
</feature>
<dbReference type="OMA" id="PMGLQFS"/>
<dbReference type="GO" id="GO:0015297">
    <property type="term" value="F:antiporter activity"/>
    <property type="evidence" value="ECO:0007669"/>
    <property type="project" value="UniProtKB-KW"/>
</dbReference>
<feature type="transmembrane region" description="Helical" evidence="10">
    <location>
        <begin position="302"/>
        <end position="320"/>
    </location>
</feature>
<feature type="transmembrane region" description="Helical" evidence="10">
    <location>
        <begin position="217"/>
        <end position="239"/>
    </location>
</feature>
<dbReference type="InterPro" id="IPR002528">
    <property type="entry name" value="MATE_fam"/>
</dbReference>
<dbReference type="Pfam" id="PF01554">
    <property type="entry name" value="MatE"/>
    <property type="match status" value="2"/>
</dbReference>
<dbReference type="GO" id="GO:0005886">
    <property type="term" value="C:plasma membrane"/>
    <property type="evidence" value="ECO:0007669"/>
    <property type="project" value="UniProtKB-SubCell"/>
</dbReference>
<dbReference type="GO" id="GO:0006811">
    <property type="term" value="P:monoatomic ion transport"/>
    <property type="evidence" value="ECO:0007669"/>
    <property type="project" value="UniProtKB-KW"/>
</dbReference>
<evidence type="ECO:0000256" key="1">
    <source>
        <dbReference type="ARBA" id="ARBA00004651"/>
    </source>
</evidence>
<dbReference type="PIRSF" id="PIRSF006603">
    <property type="entry name" value="DinF"/>
    <property type="match status" value="1"/>
</dbReference>
<feature type="compositionally biased region" description="Basic and acidic residues" evidence="11">
    <location>
        <begin position="37"/>
        <end position="52"/>
    </location>
</feature>
<evidence type="ECO:0000313" key="12">
    <source>
        <dbReference type="EMBL" id="EEH51500.1"/>
    </source>
</evidence>
<dbReference type="GO" id="GO:0042910">
    <property type="term" value="F:xenobiotic transmembrane transporter activity"/>
    <property type="evidence" value="ECO:0007669"/>
    <property type="project" value="InterPro"/>
</dbReference>
<evidence type="ECO:0000256" key="6">
    <source>
        <dbReference type="ARBA" id="ARBA00022692"/>
    </source>
</evidence>
<dbReference type="Proteomes" id="UP000001876">
    <property type="component" value="Unassembled WGS sequence"/>
</dbReference>
<organism evidence="13">
    <name type="scientific">Micromonas pusilla (strain CCMP1545)</name>
    <name type="common">Picoplanktonic green alga</name>
    <dbReference type="NCBI Taxonomy" id="564608"/>
    <lineage>
        <taxon>Eukaryota</taxon>
        <taxon>Viridiplantae</taxon>
        <taxon>Chlorophyta</taxon>
        <taxon>Mamiellophyceae</taxon>
        <taxon>Mamiellales</taxon>
        <taxon>Mamiellaceae</taxon>
        <taxon>Micromonas</taxon>
    </lineage>
</organism>
<keyword evidence="8" id="KW-0406">Ion transport</keyword>
<accession>C1N9C8</accession>
<dbReference type="NCBIfam" id="TIGR00797">
    <property type="entry name" value="matE"/>
    <property type="match status" value="1"/>
</dbReference>